<dbReference type="EC" id="2.7.13.3" evidence="2"/>
<dbReference type="InterPro" id="IPR011712">
    <property type="entry name" value="Sig_transdc_His_kin_sub3_dim/P"/>
</dbReference>
<dbReference type="Gene3D" id="3.30.565.10">
    <property type="entry name" value="Histidine kinase-like ATPase, C-terminal domain"/>
    <property type="match status" value="1"/>
</dbReference>
<dbReference type="EMBL" id="JAPNNL010000004">
    <property type="protein sequence ID" value="MDA0632187.1"/>
    <property type="molecule type" value="Genomic_DNA"/>
</dbReference>
<dbReference type="PANTHER" id="PTHR24421">
    <property type="entry name" value="NITRATE/NITRITE SENSOR PROTEIN NARX-RELATED"/>
    <property type="match status" value="1"/>
</dbReference>
<dbReference type="Proteomes" id="UP001144036">
    <property type="component" value="Unassembled WGS sequence"/>
</dbReference>
<evidence type="ECO:0000256" key="5">
    <source>
        <dbReference type="ARBA" id="ARBA00022741"/>
    </source>
</evidence>
<dbReference type="PANTHER" id="PTHR24421:SF10">
    <property type="entry name" value="NITRATE_NITRITE SENSOR PROTEIN NARQ"/>
    <property type="match status" value="1"/>
</dbReference>
<keyword evidence="9" id="KW-0472">Membrane</keyword>
<dbReference type="SUPFAM" id="SSF55874">
    <property type="entry name" value="ATPase domain of HSP90 chaperone/DNA topoisomerase II/histidine kinase"/>
    <property type="match status" value="1"/>
</dbReference>
<evidence type="ECO:0000313" key="12">
    <source>
        <dbReference type="Proteomes" id="UP001144036"/>
    </source>
</evidence>
<evidence type="ECO:0000256" key="1">
    <source>
        <dbReference type="ARBA" id="ARBA00000085"/>
    </source>
</evidence>
<organism evidence="11 12">
    <name type="scientific">Nonomuraea corallina</name>
    <dbReference type="NCBI Taxonomy" id="2989783"/>
    <lineage>
        <taxon>Bacteria</taxon>
        <taxon>Bacillati</taxon>
        <taxon>Actinomycetota</taxon>
        <taxon>Actinomycetes</taxon>
        <taxon>Streptosporangiales</taxon>
        <taxon>Streptosporangiaceae</taxon>
        <taxon>Nonomuraea</taxon>
    </lineage>
</organism>
<evidence type="ECO:0000256" key="6">
    <source>
        <dbReference type="ARBA" id="ARBA00022777"/>
    </source>
</evidence>
<feature type="transmembrane region" description="Helical" evidence="9">
    <location>
        <begin position="12"/>
        <end position="32"/>
    </location>
</feature>
<dbReference type="CDD" id="cd16917">
    <property type="entry name" value="HATPase_UhpB-NarQ-NarX-like"/>
    <property type="match status" value="1"/>
</dbReference>
<feature type="transmembrane region" description="Helical" evidence="9">
    <location>
        <begin position="38"/>
        <end position="56"/>
    </location>
</feature>
<dbReference type="Pfam" id="PF13796">
    <property type="entry name" value="Sensor"/>
    <property type="match status" value="1"/>
</dbReference>
<protein>
    <recommendedName>
        <fullName evidence="2">histidine kinase</fullName>
        <ecNumber evidence="2">2.7.13.3</ecNumber>
    </recommendedName>
</protein>
<dbReference type="RefSeq" id="WP_270152967.1">
    <property type="nucleotide sequence ID" value="NZ_JAPNNL010000004.1"/>
</dbReference>
<comment type="catalytic activity">
    <reaction evidence="1">
        <text>ATP + protein L-histidine = ADP + protein N-phospho-L-histidine.</text>
        <dbReference type="EC" id="2.7.13.3"/>
    </reaction>
</comment>
<keyword evidence="4" id="KW-0808">Transferase</keyword>
<sequence>MMRNAVEALDRLAGGLGTAVLALAIMACWLIAGTAALFWVGLPLLPAVLSMTRAVADMERSRLSRWGEPVLSPYQTAIEHLSWQEALRAARRDPATWRDLRWLGLHATSGLGLGLLGIAFPIMAVRDLTFPLWYGMLPETETTSTLYLPIDSWTGVAGTALIGLAWPLLALTIGPGMATLQALPGRRLLAPHPSVDLSHRIAELTATRAGALQAHAAELRRIERSLHDGAQNRLVAVVVLVAAARRALDRDPATAGPALDRAQDAAETALSELRGVVRGILPPILQDRGLAGALTALASDCPVPCKVSVGELGVLPLSVETTAYFTVAEALTNVAKHSGAAHARVALRRRGRTLRVEIEDDGRGGAAERDGSGLTGIRRRVAAHDGVLTLTSPDGGPTRIEVELACVS</sequence>
<dbReference type="InterPro" id="IPR003594">
    <property type="entry name" value="HATPase_dom"/>
</dbReference>
<evidence type="ECO:0000256" key="9">
    <source>
        <dbReference type="SAM" id="Phobius"/>
    </source>
</evidence>
<evidence type="ECO:0000256" key="4">
    <source>
        <dbReference type="ARBA" id="ARBA00022679"/>
    </source>
</evidence>
<keyword evidence="9" id="KW-0812">Transmembrane</keyword>
<dbReference type="InterPro" id="IPR025828">
    <property type="entry name" value="Put_sensor_dom"/>
</dbReference>
<dbReference type="PROSITE" id="PS51257">
    <property type="entry name" value="PROKAR_LIPOPROTEIN"/>
    <property type="match status" value="1"/>
</dbReference>
<feature type="transmembrane region" description="Helical" evidence="9">
    <location>
        <begin position="156"/>
        <end position="178"/>
    </location>
</feature>
<keyword evidence="3" id="KW-0597">Phosphoprotein</keyword>
<evidence type="ECO:0000256" key="7">
    <source>
        <dbReference type="ARBA" id="ARBA00022840"/>
    </source>
</evidence>
<dbReference type="InterPro" id="IPR050482">
    <property type="entry name" value="Sensor_HK_TwoCompSys"/>
</dbReference>
<evidence type="ECO:0000259" key="10">
    <source>
        <dbReference type="SMART" id="SM00387"/>
    </source>
</evidence>
<dbReference type="SMART" id="SM00387">
    <property type="entry name" value="HATPase_c"/>
    <property type="match status" value="1"/>
</dbReference>
<dbReference type="Gene3D" id="1.20.5.1930">
    <property type="match status" value="1"/>
</dbReference>
<keyword evidence="12" id="KW-1185">Reference proteome</keyword>
<comment type="caution">
    <text evidence="11">The sequence shown here is derived from an EMBL/GenBank/DDBJ whole genome shotgun (WGS) entry which is preliminary data.</text>
</comment>
<reference evidence="11" key="1">
    <citation type="submission" date="2022-11" db="EMBL/GenBank/DDBJ databases">
        <title>Nonomuraea corallina sp. nov., a new species of the genus Nonomuraea isolated from sea side sediment in Thai sea.</title>
        <authorList>
            <person name="Ngamcharungchit C."/>
            <person name="Matsumoto A."/>
            <person name="Suriyachadkun C."/>
            <person name="Panbangred W."/>
            <person name="Inahashi Y."/>
            <person name="Intra B."/>
        </authorList>
    </citation>
    <scope>NUCLEOTIDE SEQUENCE</scope>
    <source>
        <strain evidence="11">MCN248</strain>
    </source>
</reference>
<keyword evidence="5" id="KW-0547">Nucleotide-binding</keyword>
<keyword evidence="7" id="KW-0067">ATP-binding</keyword>
<proteinExistence type="predicted"/>
<name>A0ABT4S4Q0_9ACTN</name>
<evidence type="ECO:0000256" key="2">
    <source>
        <dbReference type="ARBA" id="ARBA00012438"/>
    </source>
</evidence>
<accession>A0ABT4S4Q0</accession>
<keyword evidence="8" id="KW-0902">Two-component regulatory system</keyword>
<dbReference type="Pfam" id="PF07730">
    <property type="entry name" value="HisKA_3"/>
    <property type="match status" value="1"/>
</dbReference>
<evidence type="ECO:0000313" key="11">
    <source>
        <dbReference type="EMBL" id="MDA0632187.1"/>
    </source>
</evidence>
<keyword evidence="9" id="KW-1133">Transmembrane helix</keyword>
<feature type="domain" description="Histidine kinase/HSP90-like ATPase" evidence="10">
    <location>
        <begin position="318"/>
        <end position="408"/>
    </location>
</feature>
<feature type="transmembrane region" description="Helical" evidence="9">
    <location>
        <begin position="102"/>
        <end position="124"/>
    </location>
</feature>
<keyword evidence="6" id="KW-0418">Kinase</keyword>
<dbReference type="InterPro" id="IPR036890">
    <property type="entry name" value="HATPase_C_sf"/>
</dbReference>
<dbReference type="Pfam" id="PF02518">
    <property type="entry name" value="HATPase_c"/>
    <property type="match status" value="1"/>
</dbReference>
<evidence type="ECO:0000256" key="8">
    <source>
        <dbReference type="ARBA" id="ARBA00023012"/>
    </source>
</evidence>
<gene>
    <name evidence="11" type="ORF">OUY22_02070</name>
</gene>
<evidence type="ECO:0000256" key="3">
    <source>
        <dbReference type="ARBA" id="ARBA00022553"/>
    </source>
</evidence>